<accession>A0AAN5VM55</accession>
<dbReference type="RefSeq" id="WP_009899399.1">
    <property type="nucleotide sequence ID" value="NZ_FUQT01000003.1"/>
</dbReference>
<dbReference type="EMBL" id="DAEPXK010000019">
    <property type="protein sequence ID" value="HBH1542562.1"/>
    <property type="molecule type" value="Genomic_DNA"/>
</dbReference>
<protein>
    <submittedName>
        <fullName evidence="1">Uncharacterized protein</fullName>
    </submittedName>
</protein>
<evidence type="ECO:0000313" key="2">
    <source>
        <dbReference type="Proteomes" id="UP000878956"/>
    </source>
</evidence>
<gene>
    <name evidence="1" type="ORF">KRM00_002046</name>
</gene>
<sequence>MDRILTIVVRFLMKRLSSYNKNEEDKKVLLEINDSIYLTSVDDIKNHNTEEYFPVKTSSLSVAESILSEIILEEAINVELPIVHRCTICSDVIYGDNVSKGIYGDICEKCNESFNKI</sequence>
<organism evidence="1 2">
    <name type="scientific">Clostridioides difficile</name>
    <name type="common">Peptoclostridium difficile</name>
    <dbReference type="NCBI Taxonomy" id="1496"/>
    <lineage>
        <taxon>Bacteria</taxon>
        <taxon>Bacillati</taxon>
        <taxon>Bacillota</taxon>
        <taxon>Clostridia</taxon>
        <taxon>Peptostreptococcales</taxon>
        <taxon>Peptostreptococcaceae</taxon>
        <taxon>Clostridioides</taxon>
    </lineage>
</organism>
<dbReference type="AlphaFoldDB" id="A0AAN5VM55"/>
<dbReference type="Proteomes" id="UP000878956">
    <property type="component" value="Unassembled WGS sequence"/>
</dbReference>
<evidence type="ECO:0000313" key="1">
    <source>
        <dbReference type="EMBL" id="HBH1542562.1"/>
    </source>
</evidence>
<name>A0AAN5VM55_CLODI</name>
<reference evidence="1" key="1">
    <citation type="journal article" date="2018" name="Genome Biol.">
        <title>SKESA: strategic k-mer extension for scrupulous assemblies.</title>
        <authorList>
            <person name="Souvorov A."/>
            <person name="Agarwala R."/>
            <person name="Lipman D.J."/>
        </authorList>
    </citation>
    <scope>NUCLEOTIDE SEQUENCE</scope>
    <source>
        <strain evidence="1">HN1000</strain>
    </source>
</reference>
<reference evidence="1" key="2">
    <citation type="submission" date="2021-06" db="EMBL/GenBank/DDBJ databases">
        <authorList>
            <consortium name="NCBI Pathogen Detection Project"/>
        </authorList>
    </citation>
    <scope>NUCLEOTIDE SEQUENCE</scope>
    <source>
        <strain evidence="1">HN1000</strain>
    </source>
</reference>
<proteinExistence type="predicted"/>
<comment type="caution">
    <text evidence="1">The sequence shown here is derived from an EMBL/GenBank/DDBJ whole genome shotgun (WGS) entry which is preliminary data.</text>
</comment>